<evidence type="ECO:0000256" key="2">
    <source>
        <dbReference type="ARBA" id="ARBA00022670"/>
    </source>
</evidence>
<dbReference type="SUPFAM" id="SSF52743">
    <property type="entry name" value="Subtilisin-like"/>
    <property type="match status" value="1"/>
</dbReference>
<dbReference type="GO" id="GO:0006508">
    <property type="term" value="P:proteolysis"/>
    <property type="evidence" value="ECO:0007669"/>
    <property type="project" value="UniProtKB-KW"/>
</dbReference>
<feature type="domain" description="Peptidase S8/S53" evidence="7">
    <location>
        <begin position="221"/>
        <end position="489"/>
    </location>
</feature>
<name>A0ABU1L6F5_9BURK</name>
<feature type="active site" description="Charge relay system" evidence="5">
    <location>
        <position position="230"/>
    </location>
</feature>
<evidence type="ECO:0000256" key="1">
    <source>
        <dbReference type="ARBA" id="ARBA00011073"/>
    </source>
</evidence>
<dbReference type="PROSITE" id="PS00137">
    <property type="entry name" value="SUBTILASE_HIS"/>
    <property type="match status" value="1"/>
</dbReference>
<proteinExistence type="inferred from homology"/>
<dbReference type="Proteomes" id="UP001185254">
    <property type="component" value="Unassembled WGS sequence"/>
</dbReference>
<dbReference type="EC" id="3.4.21.-" evidence="8"/>
<dbReference type="RefSeq" id="WP_310070667.1">
    <property type="nucleotide sequence ID" value="NZ_JAVDQN010000005.1"/>
</dbReference>
<dbReference type="InterPro" id="IPR023827">
    <property type="entry name" value="Peptidase_S8_Asp-AS"/>
</dbReference>
<keyword evidence="4 5" id="KW-0720">Serine protease</keyword>
<dbReference type="Gene3D" id="3.40.50.200">
    <property type="entry name" value="Peptidase S8/S53 domain"/>
    <property type="match status" value="1"/>
</dbReference>
<dbReference type="Pfam" id="PF00082">
    <property type="entry name" value="Peptidase_S8"/>
    <property type="match status" value="1"/>
</dbReference>
<comment type="caution">
    <text evidence="8">The sequence shown here is derived from an EMBL/GenBank/DDBJ whole genome shotgun (WGS) entry which is preliminary data.</text>
</comment>
<dbReference type="PROSITE" id="PS00138">
    <property type="entry name" value="SUBTILASE_SER"/>
    <property type="match status" value="1"/>
</dbReference>
<keyword evidence="2 5" id="KW-0645">Protease</keyword>
<dbReference type="InterPro" id="IPR015500">
    <property type="entry name" value="Peptidase_S8_subtilisin-rel"/>
</dbReference>
<dbReference type="InterPro" id="IPR050131">
    <property type="entry name" value="Peptidase_S8_subtilisin-like"/>
</dbReference>
<evidence type="ECO:0000313" key="8">
    <source>
        <dbReference type="EMBL" id="MDR6378801.1"/>
    </source>
</evidence>
<dbReference type="GO" id="GO:0008233">
    <property type="term" value="F:peptidase activity"/>
    <property type="evidence" value="ECO:0007669"/>
    <property type="project" value="UniProtKB-KW"/>
</dbReference>
<accession>A0ABU1L6F5</accession>
<dbReference type="EMBL" id="JAVDQN010000005">
    <property type="protein sequence ID" value="MDR6378801.1"/>
    <property type="molecule type" value="Genomic_DNA"/>
</dbReference>
<feature type="active site" description="Charge relay system" evidence="5">
    <location>
        <position position="443"/>
    </location>
</feature>
<gene>
    <name evidence="8" type="ORF">J2776_005522</name>
</gene>
<feature type="active site" description="Charge relay system" evidence="5">
    <location>
        <position position="270"/>
    </location>
</feature>
<dbReference type="PRINTS" id="PR00723">
    <property type="entry name" value="SUBTILISIN"/>
</dbReference>
<dbReference type="InterPro" id="IPR036852">
    <property type="entry name" value="Peptidase_S8/S53_dom_sf"/>
</dbReference>
<reference evidence="8 9" key="1">
    <citation type="submission" date="2023-07" db="EMBL/GenBank/DDBJ databases">
        <title>Sorghum-associated microbial communities from plants grown in Nebraska, USA.</title>
        <authorList>
            <person name="Schachtman D."/>
        </authorList>
    </citation>
    <scope>NUCLEOTIDE SEQUENCE [LARGE SCALE GENOMIC DNA]</scope>
    <source>
        <strain evidence="8 9">DS1039</strain>
    </source>
</reference>
<keyword evidence="3 5" id="KW-0378">Hydrolase</keyword>
<keyword evidence="9" id="KW-1185">Reference proteome</keyword>
<evidence type="ECO:0000256" key="6">
    <source>
        <dbReference type="RuleBase" id="RU003355"/>
    </source>
</evidence>
<dbReference type="PANTHER" id="PTHR43806:SF11">
    <property type="entry name" value="CEREVISIN-RELATED"/>
    <property type="match status" value="1"/>
</dbReference>
<dbReference type="PROSITE" id="PS00136">
    <property type="entry name" value="SUBTILASE_ASP"/>
    <property type="match status" value="1"/>
</dbReference>
<dbReference type="InterPro" id="IPR000209">
    <property type="entry name" value="Peptidase_S8/S53_dom"/>
</dbReference>
<organism evidence="8 9">
    <name type="scientific">Paraburkholderia caledonica</name>
    <dbReference type="NCBI Taxonomy" id="134536"/>
    <lineage>
        <taxon>Bacteria</taxon>
        <taxon>Pseudomonadati</taxon>
        <taxon>Pseudomonadota</taxon>
        <taxon>Betaproteobacteria</taxon>
        <taxon>Burkholderiales</taxon>
        <taxon>Burkholderiaceae</taxon>
        <taxon>Paraburkholderia</taxon>
    </lineage>
</organism>
<evidence type="ECO:0000256" key="5">
    <source>
        <dbReference type="PROSITE-ProRule" id="PRU01240"/>
    </source>
</evidence>
<comment type="similarity">
    <text evidence="1 5 6">Belongs to the peptidase S8 family.</text>
</comment>
<protein>
    <submittedName>
        <fullName evidence="8">Serine protease</fullName>
        <ecNumber evidence="8">3.4.21.-</ecNumber>
    </submittedName>
</protein>
<sequence>MNNKGRRESKLYITRKFVSDDRRRQRRRTVGRLITAIFCVPLALSLAACSGNGVSDGAPTTATEHDMPDVAAAASAARASTVPFALARKMNAGSIKTDSKTDRFIIKYKDGTTERSAANAVQLRLDKFASALPARAHRKRRMGVGADVVTTERKLNAEETKAFMRAIASDPNVEYVEPDSDMQALMAPNDPDYRMQYYLRSNLPPGVAGIRAEGAWDITQGQGSVIAVVDDGFTSHSDLNANILPGLDIGSRDGRGWNPGSDGSSEVSFHGTHVAGIAAAVANNGVGIAGVAPGAKVESARALGPCGSGPLSDVVDGIVWAAGGTLEGVPANANPAKVINLSLGNWTPCSVTMQSAIDFATSKGAVVVAAAGNRSKDVSSMRPANCHNVIAVGGTDGYGNSYIDSNFGPGIDIAAPAKEIWSLYNDGTTVPTSEAYRYMSGTSMATPMVSGVIALAQATRQTPLTVAEYRSLLRQSVQPFPSAPDRNLGPGILDATKTVTAARTGVIPVAADFACHSEDPEDMWVHCEDLSTARGGAPIQTRTWDFG</sequence>
<dbReference type="PANTHER" id="PTHR43806">
    <property type="entry name" value="PEPTIDASE S8"/>
    <property type="match status" value="1"/>
</dbReference>
<evidence type="ECO:0000313" key="9">
    <source>
        <dbReference type="Proteomes" id="UP001185254"/>
    </source>
</evidence>
<dbReference type="PROSITE" id="PS51892">
    <property type="entry name" value="SUBTILASE"/>
    <property type="match status" value="1"/>
</dbReference>
<dbReference type="InterPro" id="IPR022398">
    <property type="entry name" value="Peptidase_S8_His-AS"/>
</dbReference>
<evidence type="ECO:0000256" key="4">
    <source>
        <dbReference type="ARBA" id="ARBA00022825"/>
    </source>
</evidence>
<evidence type="ECO:0000259" key="7">
    <source>
        <dbReference type="Pfam" id="PF00082"/>
    </source>
</evidence>
<evidence type="ECO:0000256" key="3">
    <source>
        <dbReference type="ARBA" id="ARBA00022801"/>
    </source>
</evidence>
<dbReference type="InterPro" id="IPR023828">
    <property type="entry name" value="Peptidase_S8_Ser-AS"/>
</dbReference>